<dbReference type="Proteomes" id="UP000069443">
    <property type="component" value="Unassembled WGS sequence"/>
</dbReference>
<feature type="region of interest" description="Disordered" evidence="1">
    <location>
        <begin position="1"/>
        <end position="63"/>
    </location>
</feature>
<gene>
    <name evidence="2" type="ORF">RMCC_4443</name>
</gene>
<evidence type="ECO:0000256" key="1">
    <source>
        <dbReference type="SAM" id="MobiDB-lite"/>
    </source>
</evidence>
<dbReference type="EMBL" id="BCSY01000072">
    <property type="protein sequence ID" value="GAS97477.1"/>
    <property type="molecule type" value="Genomic_DNA"/>
</dbReference>
<keyword evidence="3" id="KW-1185">Reference proteome</keyword>
<accession>A0A100WF75</accession>
<reference evidence="3" key="1">
    <citation type="journal article" date="2016" name="Genome Announc.">
        <title>Draft Genome Sequences of Five Rapidly Growing Mycobacterium Species, M. thermoresistibile, M. fortuitum subsp. acetamidolyticum, M. canariasense, M. brisbanense, and M. novocastrense.</title>
        <authorList>
            <person name="Katahira K."/>
            <person name="Ogura Y."/>
            <person name="Gotoh Y."/>
            <person name="Hayashi T."/>
        </authorList>
    </citation>
    <scope>NUCLEOTIDE SEQUENCE [LARGE SCALE GENOMIC DNA]</scope>
    <source>
        <strain evidence="3">JCM15298</strain>
    </source>
</reference>
<dbReference type="AlphaFoldDB" id="A0A100WF75"/>
<reference evidence="3" key="2">
    <citation type="submission" date="2016-02" db="EMBL/GenBank/DDBJ databases">
        <title>Draft genome sequence of five rapidly growing Mycobacterium species.</title>
        <authorList>
            <person name="Katahira K."/>
            <person name="Gotou Y."/>
            <person name="Iida K."/>
            <person name="Ogura Y."/>
            <person name="Hayashi T."/>
        </authorList>
    </citation>
    <scope>NUCLEOTIDE SEQUENCE [LARGE SCALE GENOMIC DNA]</scope>
    <source>
        <strain evidence="3">JCM15298</strain>
    </source>
</reference>
<feature type="compositionally biased region" description="Polar residues" evidence="1">
    <location>
        <begin position="1"/>
        <end position="28"/>
    </location>
</feature>
<sequence>MAQKQKPNFRSYSPKRSGSQQPKPQQRNFLGEPIHSKKQSGSGGNSRKVHDTKGRNTQGRRSW</sequence>
<name>A0A100WF75_MYCCR</name>
<evidence type="ECO:0000313" key="2">
    <source>
        <dbReference type="EMBL" id="GAS97477.1"/>
    </source>
</evidence>
<protein>
    <submittedName>
        <fullName evidence="2">Uncharacterized protein</fullName>
    </submittedName>
</protein>
<proteinExistence type="predicted"/>
<evidence type="ECO:0000313" key="3">
    <source>
        <dbReference type="Proteomes" id="UP000069443"/>
    </source>
</evidence>
<organism evidence="2 3">
    <name type="scientific">Mycolicibacterium canariasense</name>
    <name type="common">Mycobacterium canariasense</name>
    <dbReference type="NCBI Taxonomy" id="228230"/>
    <lineage>
        <taxon>Bacteria</taxon>
        <taxon>Bacillati</taxon>
        <taxon>Actinomycetota</taxon>
        <taxon>Actinomycetes</taxon>
        <taxon>Mycobacteriales</taxon>
        <taxon>Mycobacteriaceae</taxon>
        <taxon>Mycolicibacterium</taxon>
    </lineage>
</organism>
<comment type="caution">
    <text evidence="2">The sequence shown here is derived from an EMBL/GenBank/DDBJ whole genome shotgun (WGS) entry which is preliminary data.</text>
</comment>